<dbReference type="EMBL" id="RQXW01000024">
    <property type="protein sequence ID" value="RTE64398.1"/>
    <property type="molecule type" value="Genomic_DNA"/>
</dbReference>
<dbReference type="OrthoDB" id="8883268at2"/>
<dbReference type="PROSITE" id="PS51898">
    <property type="entry name" value="TYR_RECOMBINASE"/>
    <property type="match status" value="1"/>
</dbReference>
<reference evidence="3 4" key="1">
    <citation type="submission" date="2018-11" db="EMBL/GenBank/DDBJ databases">
        <title>The draft genome sequence of Amphritea opalescens ANRC-JH13T.</title>
        <authorList>
            <person name="Fang Z."/>
            <person name="Zhang Y."/>
            <person name="Han X."/>
        </authorList>
    </citation>
    <scope>NUCLEOTIDE SEQUENCE [LARGE SCALE GENOMIC DNA]</scope>
    <source>
        <strain evidence="3 4">ANRC-JH13</strain>
    </source>
</reference>
<name>A0A430KLP7_9GAMM</name>
<keyword evidence="1" id="KW-0233">DNA recombination</keyword>
<dbReference type="Proteomes" id="UP000283087">
    <property type="component" value="Unassembled WGS sequence"/>
</dbReference>
<dbReference type="InterPro" id="IPR002104">
    <property type="entry name" value="Integrase_catalytic"/>
</dbReference>
<gene>
    <name evidence="3" type="ORF">EH243_17675</name>
</gene>
<keyword evidence="4" id="KW-1185">Reference proteome</keyword>
<accession>A0A430KLP7</accession>
<dbReference type="Gene3D" id="1.10.443.10">
    <property type="entry name" value="Intergrase catalytic core"/>
    <property type="match status" value="1"/>
</dbReference>
<organism evidence="3 4">
    <name type="scientific">Amphritea opalescens</name>
    <dbReference type="NCBI Taxonomy" id="2490544"/>
    <lineage>
        <taxon>Bacteria</taxon>
        <taxon>Pseudomonadati</taxon>
        <taxon>Pseudomonadota</taxon>
        <taxon>Gammaproteobacteria</taxon>
        <taxon>Oceanospirillales</taxon>
        <taxon>Oceanospirillaceae</taxon>
        <taxon>Amphritea</taxon>
    </lineage>
</organism>
<dbReference type="GO" id="GO:0003677">
    <property type="term" value="F:DNA binding"/>
    <property type="evidence" value="ECO:0007669"/>
    <property type="project" value="InterPro"/>
</dbReference>
<dbReference type="AlphaFoldDB" id="A0A430KLP7"/>
<sequence length="216" mass="25239">MSGKLLPDHNEEVTVFAAVTLVRYLGCRPAELRQLKFITPRYISIPSAKKTKDGVRGLDRLIEIDNSALFTRLKEHHQRLINAPYADQIRYVQKRLDKLTQRLWPKRKVHPSLYTWRHQLGADLKASDMPQEEIAAIMGHQSVSSVEVYGNPRSAQHSRNYLKPDKGIVKKVTKRNQHHLKKHKNEPITLNNISRWVKQNYHAARRRPEPDIEPRR</sequence>
<comment type="caution">
    <text evidence="3">The sequence shown here is derived from an EMBL/GenBank/DDBJ whole genome shotgun (WGS) entry which is preliminary data.</text>
</comment>
<evidence type="ECO:0000313" key="4">
    <source>
        <dbReference type="Proteomes" id="UP000283087"/>
    </source>
</evidence>
<protein>
    <recommendedName>
        <fullName evidence="2">Tyr recombinase domain-containing protein</fullName>
    </recommendedName>
</protein>
<dbReference type="SUPFAM" id="SSF56349">
    <property type="entry name" value="DNA breaking-rejoining enzymes"/>
    <property type="match status" value="1"/>
</dbReference>
<dbReference type="GO" id="GO:0015074">
    <property type="term" value="P:DNA integration"/>
    <property type="evidence" value="ECO:0007669"/>
    <property type="project" value="InterPro"/>
</dbReference>
<dbReference type="GO" id="GO:0006310">
    <property type="term" value="P:DNA recombination"/>
    <property type="evidence" value="ECO:0007669"/>
    <property type="project" value="UniProtKB-KW"/>
</dbReference>
<evidence type="ECO:0000313" key="3">
    <source>
        <dbReference type="EMBL" id="RTE64398.1"/>
    </source>
</evidence>
<evidence type="ECO:0000256" key="1">
    <source>
        <dbReference type="ARBA" id="ARBA00023172"/>
    </source>
</evidence>
<feature type="domain" description="Tyr recombinase" evidence="2">
    <location>
        <begin position="1"/>
        <end position="163"/>
    </location>
</feature>
<dbReference type="InterPro" id="IPR011010">
    <property type="entry name" value="DNA_brk_join_enz"/>
</dbReference>
<evidence type="ECO:0000259" key="2">
    <source>
        <dbReference type="PROSITE" id="PS51898"/>
    </source>
</evidence>
<dbReference type="InterPro" id="IPR013762">
    <property type="entry name" value="Integrase-like_cat_sf"/>
</dbReference>
<proteinExistence type="predicted"/>